<dbReference type="SUPFAM" id="SSF52317">
    <property type="entry name" value="Class I glutamine amidotransferase-like"/>
    <property type="match status" value="1"/>
</dbReference>
<keyword evidence="2 4" id="KW-0169">Cobalamin biosynthesis</keyword>
<evidence type="ECO:0000259" key="6">
    <source>
        <dbReference type="Pfam" id="PF07685"/>
    </source>
</evidence>
<gene>
    <name evidence="4" type="primary">cobQ</name>
    <name evidence="7" type="ordered locus">Halha_1705</name>
</gene>
<dbReference type="AlphaFoldDB" id="L0K8M8"/>
<comment type="pathway">
    <text evidence="1 4">Cofactor biosynthesis; adenosylcobalamin biosynthesis.</text>
</comment>
<dbReference type="InterPro" id="IPR002586">
    <property type="entry name" value="CobQ/CobB/MinD/ParA_Nub-bd_dom"/>
</dbReference>
<dbReference type="SUPFAM" id="SSF52540">
    <property type="entry name" value="P-loop containing nucleoside triphosphate hydrolases"/>
    <property type="match status" value="1"/>
</dbReference>
<dbReference type="PANTHER" id="PTHR21343">
    <property type="entry name" value="DETHIOBIOTIN SYNTHETASE"/>
    <property type="match status" value="1"/>
</dbReference>
<dbReference type="OrthoDB" id="9808302at2"/>
<dbReference type="InterPro" id="IPR047045">
    <property type="entry name" value="CobQ_N"/>
</dbReference>
<dbReference type="GO" id="GO:0003824">
    <property type="term" value="F:catalytic activity"/>
    <property type="evidence" value="ECO:0007669"/>
    <property type="project" value="InterPro"/>
</dbReference>
<evidence type="ECO:0000259" key="5">
    <source>
        <dbReference type="Pfam" id="PF01656"/>
    </source>
</evidence>
<dbReference type="NCBIfam" id="NF001989">
    <property type="entry name" value="PRK00784.1"/>
    <property type="match status" value="1"/>
</dbReference>
<dbReference type="InterPro" id="IPR004459">
    <property type="entry name" value="CobQ_synth"/>
</dbReference>
<evidence type="ECO:0000313" key="8">
    <source>
        <dbReference type="Proteomes" id="UP000010880"/>
    </source>
</evidence>
<evidence type="ECO:0000256" key="2">
    <source>
        <dbReference type="ARBA" id="ARBA00022573"/>
    </source>
</evidence>
<accession>L0K8M8</accession>
<dbReference type="GO" id="GO:0015420">
    <property type="term" value="F:ABC-type vitamin B12 transporter activity"/>
    <property type="evidence" value="ECO:0007669"/>
    <property type="project" value="UniProtKB-UniRule"/>
</dbReference>
<dbReference type="eggNOG" id="COG1492">
    <property type="taxonomic scope" value="Bacteria"/>
</dbReference>
<dbReference type="InterPro" id="IPR029062">
    <property type="entry name" value="Class_I_gatase-like"/>
</dbReference>
<dbReference type="PROSITE" id="PS51274">
    <property type="entry name" value="GATASE_COBBQ"/>
    <property type="match status" value="1"/>
</dbReference>
<dbReference type="CDD" id="cd05389">
    <property type="entry name" value="CobQ_N"/>
    <property type="match status" value="1"/>
</dbReference>
<dbReference type="PANTHER" id="PTHR21343:SF1">
    <property type="entry name" value="COBYRIC ACID SYNTHASE"/>
    <property type="match status" value="1"/>
</dbReference>
<dbReference type="RefSeq" id="WP_015327358.1">
    <property type="nucleotide sequence ID" value="NC_019978.1"/>
</dbReference>
<dbReference type="PATRIC" id="fig|748449.3.peg.1658"/>
<dbReference type="Gene3D" id="3.40.50.300">
    <property type="entry name" value="P-loop containing nucleotide triphosphate hydrolases"/>
    <property type="match status" value="1"/>
</dbReference>
<evidence type="ECO:0000256" key="3">
    <source>
        <dbReference type="ARBA" id="ARBA00022962"/>
    </source>
</evidence>
<comment type="similarity">
    <text evidence="4">Belongs to the CobB/CobQ family. CobQ subfamily.</text>
</comment>
<dbReference type="HAMAP" id="MF_00028">
    <property type="entry name" value="CobQ"/>
    <property type="match status" value="1"/>
</dbReference>
<dbReference type="Gene3D" id="3.40.50.880">
    <property type="match status" value="1"/>
</dbReference>
<evidence type="ECO:0000256" key="1">
    <source>
        <dbReference type="ARBA" id="ARBA00004953"/>
    </source>
</evidence>
<dbReference type="InterPro" id="IPR033949">
    <property type="entry name" value="CobQ_GATase1"/>
</dbReference>
<organism evidence="7 8">
    <name type="scientific">Halobacteroides halobius (strain ATCC 35273 / DSM 5150 / MD-1)</name>
    <dbReference type="NCBI Taxonomy" id="748449"/>
    <lineage>
        <taxon>Bacteria</taxon>
        <taxon>Bacillati</taxon>
        <taxon>Bacillota</taxon>
        <taxon>Clostridia</taxon>
        <taxon>Halanaerobiales</taxon>
        <taxon>Halobacteroidaceae</taxon>
        <taxon>Halobacteroides</taxon>
    </lineage>
</organism>
<dbReference type="PROSITE" id="PS51273">
    <property type="entry name" value="GATASE_TYPE_1"/>
    <property type="match status" value="1"/>
</dbReference>
<feature type="domain" description="CobQ/CobB/MinD/ParA nucleotide binding" evidence="5">
    <location>
        <begin position="5"/>
        <end position="234"/>
    </location>
</feature>
<sequence length="503" mass="55901">MKKTIMFQGTASDVGKSTLTAAVSRILIQEGYHVAPFKSQNMALNSYVTKKGGEIGRAQAVQAEAAKVEATIDMNPILLKPKEDTTSQVIIHGQVKKNMTAKEYFSKQQVGLQAVKDSLARLKNEYQVVVLEGAGSPAEVNLRDYDMVNMKIAKLAQAPVILVADIDRGGVFASIIGTLELLNEAEQERIKGIIINKFRGAVKRLQSGIDYIEEETGIPILGIIPYISDYNLPEEDSIPSYKQGSKDYQLDIVVVKLPHISNFTDFDALAQEFETRVRYVDLKKELGSPDLIILPGSKNTIEDLEYLYQTGGAKRIIEQVEAGVPVVGICGGYQMLGNVIYDPSGIETDQGEIKGLGLLDIKTTLLTDKVTNQIAARVKEDSLFNSQQEVLTGYEIHVGETKLGPTANHLFEITERSRREVQILDGTYSRSGLVWGTYIHGLFDNDQFRRDFINQLRVKKGLSSIAKNTLSVKQEREKAYNQLADVVREHLDMELLYQVIDIN</sequence>
<comment type="function">
    <text evidence="4">Catalyzes amidations at positions B, D, E, and G on adenosylcobyrinic A,C-diamide. NH(2) groups are provided by glutamine, and one molecule of ATP is hydrogenolyzed for each amidation.</text>
</comment>
<dbReference type="InterPro" id="IPR011698">
    <property type="entry name" value="GATase_3"/>
</dbReference>
<keyword evidence="8" id="KW-1185">Reference proteome</keyword>
<proteinExistence type="inferred from homology"/>
<dbReference type="UniPathway" id="UPA00148"/>
<dbReference type="HOGENOM" id="CLU_019250_2_2_9"/>
<dbReference type="EMBL" id="CP003359">
    <property type="protein sequence ID" value="AGB41642.1"/>
    <property type="molecule type" value="Genomic_DNA"/>
</dbReference>
<evidence type="ECO:0000313" key="7">
    <source>
        <dbReference type="EMBL" id="AGB41642.1"/>
    </source>
</evidence>
<feature type="active site" description="Nucleophile" evidence="4">
    <location>
        <position position="330"/>
    </location>
</feature>
<dbReference type="STRING" id="748449.Halha_1705"/>
<protein>
    <recommendedName>
        <fullName evidence="4">Cobyric acid synthase</fullName>
    </recommendedName>
</protein>
<feature type="domain" description="CobB/CobQ-like glutamine amidotransferase" evidence="6">
    <location>
        <begin position="251"/>
        <end position="448"/>
    </location>
</feature>
<dbReference type="NCBIfam" id="TIGR00313">
    <property type="entry name" value="cobQ"/>
    <property type="match status" value="1"/>
</dbReference>
<keyword evidence="3 4" id="KW-0315">Glutamine amidotransferase</keyword>
<reference evidence="8" key="1">
    <citation type="submission" date="2012-02" db="EMBL/GenBank/DDBJ databases">
        <title>The complete genome of Halobacteroides halobius DSM 5150.</title>
        <authorList>
            <person name="Lucas S."/>
            <person name="Copeland A."/>
            <person name="Lapidus A."/>
            <person name="Glavina del Rio T."/>
            <person name="Dalin E."/>
            <person name="Tice H."/>
            <person name="Bruce D."/>
            <person name="Goodwin L."/>
            <person name="Pitluck S."/>
            <person name="Peters L."/>
            <person name="Mikhailova N."/>
            <person name="Gu W."/>
            <person name="Kyrpides N."/>
            <person name="Mavromatis K."/>
            <person name="Ivanova N."/>
            <person name="Brettin T."/>
            <person name="Detter J.C."/>
            <person name="Han C."/>
            <person name="Larimer F."/>
            <person name="Land M."/>
            <person name="Hauser L."/>
            <person name="Markowitz V."/>
            <person name="Cheng J.-F."/>
            <person name="Hugenholtz P."/>
            <person name="Woyke T."/>
            <person name="Wu D."/>
            <person name="Tindall B."/>
            <person name="Pomrenke H."/>
            <person name="Brambilla E."/>
            <person name="Klenk H.-P."/>
            <person name="Eisen J.A."/>
        </authorList>
    </citation>
    <scope>NUCLEOTIDE SEQUENCE [LARGE SCALE GENOMIC DNA]</scope>
    <source>
        <strain evidence="8">ATCC 35273 / DSM 5150 / MD-1</strain>
    </source>
</reference>
<name>L0K8M8_HALHC</name>
<dbReference type="Pfam" id="PF01656">
    <property type="entry name" value="CbiA"/>
    <property type="match status" value="1"/>
</dbReference>
<dbReference type="KEGG" id="hhl:Halha_1705"/>
<dbReference type="CDD" id="cd01750">
    <property type="entry name" value="GATase1_CobQ"/>
    <property type="match status" value="1"/>
</dbReference>
<dbReference type="Pfam" id="PF07685">
    <property type="entry name" value="GATase_3"/>
    <property type="match status" value="1"/>
</dbReference>
<feature type="active site" evidence="4">
    <location>
        <position position="440"/>
    </location>
</feature>
<dbReference type="GO" id="GO:0009236">
    <property type="term" value="P:cobalamin biosynthetic process"/>
    <property type="evidence" value="ECO:0007669"/>
    <property type="project" value="UniProtKB-UniRule"/>
</dbReference>
<dbReference type="InterPro" id="IPR027417">
    <property type="entry name" value="P-loop_NTPase"/>
</dbReference>
<evidence type="ECO:0000256" key="4">
    <source>
        <dbReference type="HAMAP-Rule" id="MF_00028"/>
    </source>
</evidence>
<dbReference type="Proteomes" id="UP000010880">
    <property type="component" value="Chromosome"/>
</dbReference>